<protein>
    <submittedName>
        <fullName evidence="1">Uncharacterized protein</fullName>
    </submittedName>
</protein>
<comment type="caution">
    <text evidence="1">The sequence shown here is derived from an EMBL/GenBank/DDBJ whole genome shotgun (WGS) entry which is preliminary data.</text>
</comment>
<dbReference type="AlphaFoldDB" id="A0A7X0Z9I5"/>
<evidence type="ECO:0000313" key="2">
    <source>
        <dbReference type="EMBL" id="MBC2178286.1"/>
    </source>
</evidence>
<reference evidence="1 3" key="1">
    <citation type="submission" date="2020-03" db="EMBL/GenBank/DDBJ databases">
        <title>Soil Listeria distribution.</title>
        <authorList>
            <person name="Liao J."/>
            <person name="Wiedmann M."/>
        </authorList>
    </citation>
    <scope>NUCLEOTIDE SEQUENCE [LARGE SCALE GENOMIC DNA]</scope>
    <source>
        <strain evidence="1 3">FSL L7-0259</strain>
    </source>
</reference>
<evidence type="ECO:0000313" key="3">
    <source>
        <dbReference type="Proteomes" id="UP000541735"/>
    </source>
</evidence>
<dbReference type="EMBL" id="JAARYD010000011">
    <property type="protein sequence ID" value="MBC2178187.1"/>
    <property type="molecule type" value="Genomic_DNA"/>
</dbReference>
<name>A0A7X0Z9I5_9LIST</name>
<proteinExistence type="predicted"/>
<organism evidence="1 3">
    <name type="scientific">Listeria booriae</name>
    <dbReference type="NCBI Taxonomy" id="1552123"/>
    <lineage>
        <taxon>Bacteria</taxon>
        <taxon>Bacillati</taxon>
        <taxon>Bacillota</taxon>
        <taxon>Bacilli</taxon>
        <taxon>Bacillales</taxon>
        <taxon>Listeriaceae</taxon>
        <taxon>Listeria</taxon>
    </lineage>
</organism>
<dbReference type="EMBL" id="JAARYD010000012">
    <property type="protein sequence ID" value="MBC2178286.1"/>
    <property type="molecule type" value="Genomic_DNA"/>
</dbReference>
<gene>
    <name evidence="1" type="ORF">HCB27_16285</name>
    <name evidence="2" type="ORF">HCB27_16780</name>
</gene>
<accession>A0A7X0Z9I5</accession>
<dbReference type="Proteomes" id="UP000541735">
    <property type="component" value="Unassembled WGS sequence"/>
</dbReference>
<dbReference type="RefSeq" id="WP_185549505.1">
    <property type="nucleotide sequence ID" value="NZ_JAARYD010000011.1"/>
</dbReference>
<dbReference type="Gene3D" id="1.10.10.60">
    <property type="entry name" value="Homeodomain-like"/>
    <property type="match status" value="1"/>
</dbReference>
<evidence type="ECO:0000313" key="1">
    <source>
        <dbReference type="EMBL" id="MBC2178187.1"/>
    </source>
</evidence>
<sequence length="171" mass="20946">MANLRLFTEDEEEYIRYFIYCRDDKNYKEAAKHLGCTTKQIADWRVNHKVENTLYRKWTERECEILRKYHPILNGHELAEMLNRTYSAVNTKCYELGLKKMSYPSQHDEKIRKLGKEGYTVKEIAQELKLPLHAVRSYIYRRDIEYRRESNKNHIWRQENNISMERRKYNC</sequence>